<dbReference type="Pfam" id="PF00403">
    <property type="entry name" value="HMA"/>
    <property type="match status" value="1"/>
</dbReference>
<dbReference type="SUPFAM" id="SSF55008">
    <property type="entry name" value="HMA, heavy metal-associated domain"/>
    <property type="match status" value="1"/>
</dbReference>
<dbReference type="InterPro" id="IPR006121">
    <property type="entry name" value="HMA_dom"/>
</dbReference>
<organism evidence="3 4">
    <name type="scientific">Microbacterium protaetiae</name>
    <dbReference type="NCBI Taxonomy" id="2509458"/>
    <lineage>
        <taxon>Bacteria</taxon>
        <taxon>Bacillati</taxon>
        <taxon>Actinomycetota</taxon>
        <taxon>Actinomycetes</taxon>
        <taxon>Micrococcales</taxon>
        <taxon>Microbacteriaceae</taxon>
        <taxon>Microbacterium</taxon>
    </lineage>
</organism>
<keyword evidence="1" id="KW-0479">Metal-binding</keyword>
<gene>
    <name evidence="3" type="ORF">ET475_12705</name>
</gene>
<accession>A0A4P6ES39</accession>
<dbReference type="GO" id="GO:0046872">
    <property type="term" value="F:metal ion binding"/>
    <property type="evidence" value="ECO:0007669"/>
    <property type="project" value="UniProtKB-KW"/>
</dbReference>
<keyword evidence="4" id="KW-1185">Reference proteome</keyword>
<name>A0A4P6ES39_9MICO</name>
<dbReference type="AlphaFoldDB" id="A0A4P6ES39"/>
<evidence type="ECO:0000313" key="3">
    <source>
        <dbReference type="EMBL" id="QAY60758.1"/>
    </source>
</evidence>
<dbReference type="Proteomes" id="UP000293995">
    <property type="component" value="Chromosome"/>
</dbReference>
<dbReference type="InterPro" id="IPR036163">
    <property type="entry name" value="HMA_dom_sf"/>
</dbReference>
<dbReference type="RefSeq" id="WP_129390812.1">
    <property type="nucleotide sequence ID" value="NZ_CP035494.1"/>
</dbReference>
<dbReference type="Gene3D" id="3.30.70.100">
    <property type="match status" value="1"/>
</dbReference>
<dbReference type="InterPro" id="IPR017969">
    <property type="entry name" value="Heavy-metal-associated_CS"/>
</dbReference>
<sequence length="69" mass="6763">MSTTTYRVNGMTCAHCVQAVTREVSALDGVDDAVVDLQAGTVAVTGAASETDVAAAVAEAGYALAGTAS</sequence>
<dbReference type="KEGG" id="mprt:ET475_12705"/>
<dbReference type="PROSITE" id="PS01047">
    <property type="entry name" value="HMA_1"/>
    <property type="match status" value="1"/>
</dbReference>
<reference evidence="3 4" key="1">
    <citation type="submission" date="2019-01" db="EMBL/GenBank/DDBJ databases">
        <title>Genome sequencing of strain DFW100M-13.</title>
        <authorList>
            <person name="Heo J."/>
            <person name="Kim S.-J."/>
            <person name="Kim J.-S."/>
            <person name="Hong S.-B."/>
            <person name="Kwon S.-W."/>
        </authorList>
    </citation>
    <scope>NUCLEOTIDE SEQUENCE [LARGE SCALE GENOMIC DNA]</scope>
    <source>
        <strain evidence="3 4">DFW100M-13</strain>
    </source>
</reference>
<dbReference type="CDD" id="cd00371">
    <property type="entry name" value="HMA"/>
    <property type="match status" value="1"/>
</dbReference>
<evidence type="ECO:0000259" key="2">
    <source>
        <dbReference type="PROSITE" id="PS50846"/>
    </source>
</evidence>
<feature type="domain" description="HMA" evidence="2">
    <location>
        <begin position="2"/>
        <end position="65"/>
    </location>
</feature>
<evidence type="ECO:0000313" key="4">
    <source>
        <dbReference type="Proteomes" id="UP000293995"/>
    </source>
</evidence>
<dbReference type="EMBL" id="CP035494">
    <property type="protein sequence ID" value="QAY60758.1"/>
    <property type="molecule type" value="Genomic_DNA"/>
</dbReference>
<evidence type="ECO:0000256" key="1">
    <source>
        <dbReference type="ARBA" id="ARBA00022723"/>
    </source>
</evidence>
<dbReference type="PROSITE" id="PS50846">
    <property type="entry name" value="HMA_2"/>
    <property type="match status" value="1"/>
</dbReference>
<proteinExistence type="predicted"/>
<protein>
    <submittedName>
        <fullName evidence="3">Cation transporter</fullName>
    </submittedName>
</protein>